<comment type="caution">
    <text evidence="2">The sequence shown here is derived from an EMBL/GenBank/DDBJ whole genome shotgun (WGS) entry which is preliminary data.</text>
</comment>
<keyword evidence="3" id="KW-1185">Reference proteome</keyword>
<evidence type="ECO:0000313" key="3">
    <source>
        <dbReference type="Proteomes" id="UP001066276"/>
    </source>
</evidence>
<evidence type="ECO:0000256" key="1">
    <source>
        <dbReference type="SAM" id="MobiDB-lite"/>
    </source>
</evidence>
<reference evidence="2" key="1">
    <citation type="journal article" date="2022" name="bioRxiv">
        <title>Sequencing and chromosome-scale assembly of the giantPleurodeles waltlgenome.</title>
        <authorList>
            <person name="Brown T."/>
            <person name="Elewa A."/>
            <person name="Iarovenko S."/>
            <person name="Subramanian E."/>
            <person name="Araus A.J."/>
            <person name="Petzold A."/>
            <person name="Susuki M."/>
            <person name="Suzuki K.-i.T."/>
            <person name="Hayashi T."/>
            <person name="Toyoda A."/>
            <person name="Oliveira C."/>
            <person name="Osipova E."/>
            <person name="Leigh N.D."/>
            <person name="Simon A."/>
            <person name="Yun M.H."/>
        </authorList>
    </citation>
    <scope>NUCLEOTIDE SEQUENCE</scope>
    <source>
        <strain evidence="2">20211129_DDA</strain>
        <tissue evidence="2">Liver</tissue>
    </source>
</reference>
<sequence>MEPCGAQLFGSVTRKPPEGPVARSSGTKQRRTACLGAEPTKCSSEASTIAAAGYRKVRDAALLRKWSG</sequence>
<accession>A0AAV7UUX2</accession>
<evidence type="ECO:0000313" key="2">
    <source>
        <dbReference type="EMBL" id="KAJ1191417.1"/>
    </source>
</evidence>
<dbReference type="AlphaFoldDB" id="A0AAV7UUX2"/>
<dbReference type="EMBL" id="JANPWB010000004">
    <property type="protein sequence ID" value="KAJ1191417.1"/>
    <property type="molecule type" value="Genomic_DNA"/>
</dbReference>
<organism evidence="2 3">
    <name type="scientific">Pleurodeles waltl</name>
    <name type="common">Iberian ribbed newt</name>
    <dbReference type="NCBI Taxonomy" id="8319"/>
    <lineage>
        <taxon>Eukaryota</taxon>
        <taxon>Metazoa</taxon>
        <taxon>Chordata</taxon>
        <taxon>Craniata</taxon>
        <taxon>Vertebrata</taxon>
        <taxon>Euteleostomi</taxon>
        <taxon>Amphibia</taxon>
        <taxon>Batrachia</taxon>
        <taxon>Caudata</taxon>
        <taxon>Salamandroidea</taxon>
        <taxon>Salamandridae</taxon>
        <taxon>Pleurodelinae</taxon>
        <taxon>Pleurodeles</taxon>
    </lineage>
</organism>
<protein>
    <submittedName>
        <fullName evidence="2">Uncharacterized protein</fullName>
    </submittedName>
</protein>
<dbReference type="Proteomes" id="UP001066276">
    <property type="component" value="Chromosome 2_2"/>
</dbReference>
<feature type="region of interest" description="Disordered" evidence="1">
    <location>
        <begin position="1"/>
        <end position="36"/>
    </location>
</feature>
<name>A0AAV7UUX2_PLEWA</name>
<gene>
    <name evidence="2" type="ORF">NDU88_000733</name>
</gene>
<proteinExistence type="predicted"/>